<comment type="caution">
    <text evidence="1">The sequence shown here is derived from an EMBL/GenBank/DDBJ whole genome shotgun (WGS) entry which is preliminary data.</text>
</comment>
<gene>
    <name evidence="1" type="ORF">Zmor_013587</name>
</gene>
<reference evidence="1" key="1">
    <citation type="journal article" date="2023" name="G3 (Bethesda)">
        <title>Whole genome assemblies of Zophobas morio and Tenebrio molitor.</title>
        <authorList>
            <person name="Kaur S."/>
            <person name="Stinson S.A."/>
            <person name="diCenzo G.C."/>
        </authorList>
    </citation>
    <scope>NUCLEOTIDE SEQUENCE</scope>
    <source>
        <strain evidence="1">QUZm001</strain>
    </source>
</reference>
<accession>A0AA38MF88</accession>
<keyword evidence="2" id="KW-1185">Reference proteome</keyword>
<evidence type="ECO:0000313" key="1">
    <source>
        <dbReference type="EMBL" id="KAJ3654397.1"/>
    </source>
</evidence>
<dbReference type="EMBL" id="JALNTZ010000004">
    <property type="protein sequence ID" value="KAJ3654397.1"/>
    <property type="molecule type" value="Genomic_DNA"/>
</dbReference>
<proteinExistence type="predicted"/>
<dbReference type="AlphaFoldDB" id="A0AA38MF88"/>
<name>A0AA38MF88_9CUCU</name>
<evidence type="ECO:0000313" key="2">
    <source>
        <dbReference type="Proteomes" id="UP001168821"/>
    </source>
</evidence>
<organism evidence="1 2">
    <name type="scientific">Zophobas morio</name>
    <dbReference type="NCBI Taxonomy" id="2755281"/>
    <lineage>
        <taxon>Eukaryota</taxon>
        <taxon>Metazoa</taxon>
        <taxon>Ecdysozoa</taxon>
        <taxon>Arthropoda</taxon>
        <taxon>Hexapoda</taxon>
        <taxon>Insecta</taxon>
        <taxon>Pterygota</taxon>
        <taxon>Neoptera</taxon>
        <taxon>Endopterygota</taxon>
        <taxon>Coleoptera</taxon>
        <taxon>Polyphaga</taxon>
        <taxon>Cucujiformia</taxon>
        <taxon>Tenebrionidae</taxon>
        <taxon>Zophobas</taxon>
    </lineage>
</organism>
<dbReference type="Proteomes" id="UP001168821">
    <property type="component" value="Unassembled WGS sequence"/>
</dbReference>
<protein>
    <submittedName>
        <fullName evidence="1">Uncharacterized protein</fullName>
    </submittedName>
</protein>
<sequence>MTRFGINTNAFFQETINSEQEPKTALKVKMVEFHLPERWPQGRVELRRSTCVVTQLQVGCVPVRVSMVGLILERGQRLREGTSGALWKLRYTL</sequence>